<proteinExistence type="predicted"/>
<comment type="caution">
    <text evidence="2">The sequence shown here is derived from an EMBL/GenBank/DDBJ whole genome shotgun (WGS) entry which is preliminary data.</text>
</comment>
<keyword evidence="1" id="KW-0472">Membrane</keyword>
<name>A0A9J6RDT6_9BACI</name>
<sequence>MNKTKQEKKRRLLVVWSSISCIIIGIVLVMSIFPQLLNDNEMHSLDRYTGEQASRINVDAEIS</sequence>
<evidence type="ECO:0000256" key="1">
    <source>
        <dbReference type="SAM" id="Phobius"/>
    </source>
</evidence>
<keyword evidence="3" id="KW-1185">Reference proteome</keyword>
<evidence type="ECO:0000313" key="2">
    <source>
        <dbReference type="EMBL" id="MCZ0703832.1"/>
    </source>
</evidence>
<dbReference type="EMBL" id="JAPRAT010000023">
    <property type="protein sequence ID" value="MCZ0703832.1"/>
    <property type="molecule type" value="Genomic_DNA"/>
</dbReference>
<keyword evidence="1" id="KW-1133">Transmembrane helix</keyword>
<protein>
    <submittedName>
        <fullName evidence="2">Uncharacterized protein</fullName>
    </submittedName>
</protein>
<organism evidence="2 3">
    <name type="scientific">Natronobacillus azotifigens</name>
    <dbReference type="NCBI Taxonomy" id="472978"/>
    <lineage>
        <taxon>Bacteria</taxon>
        <taxon>Bacillati</taxon>
        <taxon>Bacillota</taxon>
        <taxon>Bacilli</taxon>
        <taxon>Bacillales</taxon>
        <taxon>Bacillaceae</taxon>
        <taxon>Natronobacillus</taxon>
    </lineage>
</organism>
<keyword evidence="1" id="KW-0812">Transmembrane</keyword>
<evidence type="ECO:0000313" key="3">
    <source>
        <dbReference type="Proteomes" id="UP001084197"/>
    </source>
</evidence>
<dbReference type="RefSeq" id="WP_268780597.1">
    <property type="nucleotide sequence ID" value="NZ_JAPRAT010000023.1"/>
</dbReference>
<dbReference type="AlphaFoldDB" id="A0A9J6RDT6"/>
<accession>A0A9J6RDT6</accession>
<reference evidence="2" key="1">
    <citation type="submission" date="2022-11" db="EMBL/GenBank/DDBJ databases">
        <title>WGS of Natronobacillus azotifigens 24KS-1, an anaerobic diazotrophic haloalkaliphile from soda-rich habitats.</title>
        <authorList>
            <person name="Sorokin D.Y."/>
            <person name="Merkel A.Y."/>
        </authorList>
    </citation>
    <scope>NUCLEOTIDE SEQUENCE</scope>
    <source>
        <strain evidence="2">24KS-1</strain>
    </source>
</reference>
<dbReference type="Proteomes" id="UP001084197">
    <property type="component" value="Unassembled WGS sequence"/>
</dbReference>
<gene>
    <name evidence="2" type="ORF">OWO01_11480</name>
</gene>
<feature type="transmembrane region" description="Helical" evidence="1">
    <location>
        <begin position="12"/>
        <end position="33"/>
    </location>
</feature>